<organism evidence="1 2">
    <name type="scientific">Rhododendron molle</name>
    <name type="common">Chinese azalea</name>
    <name type="synonym">Azalea mollis</name>
    <dbReference type="NCBI Taxonomy" id="49168"/>
    <lineage>
        <taxon>Eukaryota</taxon>
        <taxon>Viridiplantae</taxon>
        <taxon>Streptophyta</taxon>
        <taxon>Embryophyta</taxon>
        <taxon>Tracheophyta</taxon>
        <taxon>Spermatophyta</taxon>
        <taxon>Magnoliopsida</taxon>
        <taxon>eudicotyledons</taxon>
        <taxon>Gunneridae</taxon>
        <taxon>Pentapetalae</taxon>
        <taxon>asterids</taxon>
        <taxon>Ericales</taxon>
        <taxon>Ericaceae</taxon>
        <taxon>Ericoideae</taxon>
        <taxon>Rhodoreae</taxon>
        <taxon>Rhododendron</taxon>
    </lineage>
</organism>
<dbReference type="Proteomes" id="UP001062846">
    <property type="component" value="Chromosome 4"/>
</dbReference>
<evidence type="ECO:0000313" key="1">
    <source>
        <dbReference type="EMBL" id="KAI8560324.1"/>
    </source>
</evidence>
<gene>
    <name evidence="1" type="ORF">RHMOL_Rhmol04G0246400</name>
</gene>
<accession>A0ACC0P537</accession>
<comment type="caution">
    <text evidence="1">The sequence shown here is derived from an EMBL/GenBank/DDBJ whole genome shotgun (WGS) entry which is preliminary data.</text>
</comment>
<name>A0ACC0P537_RHOML</name>
<protein>
    <submittedName>
        <fullName evidence="1">Uncharacterized protein</fullName>
    </submittedName>
</protein>
<reference evidence="1" key="1">
    <citation type="submission" date="2022-02" db="EMBL/GenBank/DDBJ databases">
        <title>Plant Genome Project.</title>
        <authorList>
            <person name="Zhang R.-G."/>
        </authorList>
    </citation>
    <scope>NUCLEOTIDE SEQUENCE</scope>
    <source>
        <strain evidence="1">AT1</strain>
    </source>
</reference>
<proteinExistence type="predicted"/>
<evidence type="ECO:0000313" key="2">
    <source>
        <dbReference type="Proteomes" id="UP001062846"/>
    </source>
</evidence>
<dbReference type="EMBL" id="CM046391">
    <property type="protein sequence ID" value="KAI8560324.1"/>
    <property type="molecule type" value="Genomic_DNA"/>
</dbReference>
<keyword evidence="2" id="KW-1185">Reference proteome</keyword>
<sequence>MKGGFGGVNLSQNAPDLPTTGSHLPVTNRPSGGLGSATVFISPFPKYEPNTGFGETRTTYQGGFVYPGSSPPSKQGVRDLRCAAPARPEKVSGNKKPDIIPGKTPPQNNGNSDSSVTGEDKTKAKVDDDKAAKGK</sequence>